<reference evidence="2" key="1">
    <citation type="submission" date="2021-01" db="EMBL/GenBank/DDBJ databases">
        <authorList>
            <person name="Corre E."/>
            <person name="Pelletier E."/>
            <person name="Niang G."/>
            <person name="Scheremetjew M."/>
            <person name="Finn R."/>
            <person name="Kale V."/>
            <person name="Holt S."/>
            <person name="Cochrane G."/>
            <person name="Meng A."/>
            <person name="Brown T."/>
            <person name="Cohen L."/>
        </authorList>
    </citation>
    <scope>NUCLEOTIDE SEQUENCE</scope>
    <source>
        <strain evidence="2">CCMP3107</strain>
    </source>
</reference>
<proteinExistence type="predicted"/>
<evidence type="ECO:0000256" key="1">
    <source>
        <dbReference type="SAM" id="Phobius"/>
    </source>
</evidence>
<name>A0A6V1N7E2_HETAK</name>
<organism evidence="2">
    <name type="scientific">Heterosigma akashiwo</name>
    <name type="common">Chromophytic alga</name>
    <name type="synonym">Heterosigma carterae</name>
    <dbReference type="NCBI Taxonomy" id="2829"/>
    <lineage>
        <taxon>Eukaryota</taxon>
        <taxon>Sar</taxon>
        <taxon>Stramenopiles</taxon>
        <taxon>Ochrophyta</taxon>
        <taxon>Raphidophyceae</taxon>
        <taxon>Chattonellales</taxon>
        <taxon>Chattonellaceae</taxon>
        <taxon>Heterosigma</taxon>
    </lineage>
</organism>
<accession>A0A6V1N7E2</accession>
<dbReference type="EMBL" id="HBIU01001212">
    <property type="protein sequence ID" value="CAE0620252.1"/>
    <property type="molecule type" value="Transcribed_RNA"/>
</dbReference>
<keyword evidence="1" id="KW-0812">Transmembrane</keyword>
<sequence length="261" mass="28017">MVENDPKSGGHRRLDESADLIELVISQPDGSRCYDAGTHLEVEWSAEGAWSGNVLVQLMHGIDGMLVQNLTDQSVLVSKGYLNPVLDWNLESSDDYYIRMMYVGETKEEGVVGDESPAFCIRSCEGFCAEEVSLVDSLAMYAGFGALFCCVLALCCCFIGFGRCVANHHPEPHSSRSMGHRLHSDAQGPVPEVVVKIADLEMPPVAFYATAGHSTTGLPSRSEEKKGNEGRTVMDVMALPVGEAAAVAVAVGVPASRVTPH</sequence>
<evidence type="ECO:0000313" key="2">
    <source>
        <dbReference type="EMBL" id="CAE0620252.1"/>
    </source>
</evidence>
<dbReference type="AlphaFoldDB" id="A0A6V1N7E2"/>
<keyword evidence="1" id="KW-1133">Transmembrane helix</keyword>
<gene>
    <name evidence="2" type="ORF">HAKA00212_LOCUS401</name>
</gene>
<keyword evidence="1" id="KW-0472">Membrane</keyword>
<feature type="transmembrane region" description="Helical" evidence="1">
    <location>
        <begin position="138"/>
        <end position="161"/>
    </location>
</feature>
<protein>
    <submittedName>
        <fullName evidence="2">Uncharacterized protein</fullName>
    </submittedName>
</protein>